<evidence type="ECO:0000256" key="1">
    <source>
        <dbReference type="ARBA" id="ARBA00009646"/>
    </source>
</evidence>
<dbReference type="Proteomes" id="UP000824782">
    <property type="component" value="Unassembled WGS sequence"/>
</dbReference>
<dbReference type="PROSITE" id="PS50915">
    <property type="entry name" value="CRYSTALLIN_BETA_GAMMA"/>
    <property type="match status" value="1"/>
</dbReference>
<dbReference type="SUPFAM" id="SSF49695">
    <property type="entry name" value="gamma-Crystallin-like"/>
    <property type="match status" value="1"/>
</dbReference>
<reference evidence="4" key="1">
    <citation type="thesis" date="2020" institute="ProQuest LLC" country="789 East Eisenhower Parkway, Ann Arbor, MI, USA">
        <title>Comparative Genomics and Chromosome Evolution.</title>
        <authorList>
            <person name="Mudd A.B."/>
        </authorList>
    </citation>
    <scope>NUCLEOTIDE SEQUENCE</scope>
    <source>
        <strain evidence="4">237g6f4</strain>
        <tissue evidence="4">Blood</tissue>
    </source>
</reference>
<dbReference type="EMBL" id="WNYA01000991">
    <property type="protein sequence ID" value="KAG8546647.1"/>
    <property type="molecule type" value="Genomic_DNA"/>
</dbReference>
<evidence type="ECO:0000259" key="3">
    <source>
        <dbReference type="PROSITE" id="PS50915"/>
    </source>
</evidence>
<dbReference type="Pfam" id="PF00030">
    <property type="entry name" value="Crystall"/>
    <property type="match status" value="1"/>
</dbReference>
<dbReference type="Gene3D" id="2.60.20.10">
    <property type="entry name" value="Crystallins"/>
    <property type="match status" value="2"/>
</dbReference>
<dbReference type="AlphaFoldDB" id="A0AAV6ZH17"/>
<comment type="similarity">
    <text evidence="1">Belongs to the beta/gamma-crystallin family.</text>
</comment>
<dbReference type="InterPro" id="IPR011024">
    <property type="entry name" value="G_crystallin-like"/>
</dbReference>
<evidence type="ECO:0000313" key="4">
    <source>
        <dbReference type="EMBL" id="KAG8546647.1"/>
    </source>
</evidence>
<keyword evidence="5" id="KW-1185">Reference proteome</keyword>
<gene>
    <name evidence="4" type="ORF">GDO81_030126</name>
</gene>
<protein>
    <recommendedName>
        <fullName evidence="3">Beta/gamma crystallin 'Greek key' domain-containing protein</fullName>
    </recommendedName>
</protein>
<sequence length="171" mass="19039">MSRIILYTGANCTGSSTSFTRNISAFTDHRTVMSIRVEGDAVWILYSEEHYKGDIAVFKQGEYKSLSANVKGVKSVRKLSGTLEDFSITVCEDSYFEGEQHNIKIAENLRLPYPIMSHQVNGGVWLLYDRPVYGGKHIVSVAEDSVTDETNVGLGQTVNSLKAYLTYETPN</sequence>
<evidence type="ECO:0000313" key="5">
    <source>
        <dbReference type="Proteomes" id="UP000824782"/>
    </source>
</evidence>
<feature type="domain" description="Beta/gamma crystallin 'Greek key'" evidence="3">
    <location>
        <begin position="41"/>
        <end position="80"/>
    </location>
</feature>
<dbReference type="InterPro" id="IPR001064">
    <property type="entry name" value="Beta/gamma_crystallin"/>
</dbReference>
<keyword evidence="2" id="KW-0677">Repeat</keyword>
<accession>A0AAV6ZH17</accession>
<comment type="caution">
    <text evidence="4">The sequence shown here is derived from an EMBL/GenBank/DDBJ whole genome shotgun (WGS) entry which is preliminary data.</text>
</comment>
<name>A0AAV6ZH17_ENGPU</name>
<evidence type="ECO:0000256" key="2">
    <source>
        <dbReference type="ARBA" id="ARBA00022737"/>
    </source>
</evidence>
<organism evidence="4 5">
    <name type="scientific">Engystomops pustulosus</name>
    <name type="common">Tungara frog</name>
    <name type="synonym">Physalaemus pustulosus</name>
    <dbReference type="NCBI Taxonomy" id="76066"/>
    <lineage>
        <taxon>Eukaryota</taxon>
        <taxon>Metazoa</taxon>
        <taxon>Chordata</taxon>
        <taxon>Craniata</taxon>
        <taxon>Vertebrata</taxon>
        <taxon>Euteleostomi</taxon>
        <taxon>Amphibia</taxon>
        <taxon>Batrachia</taxon>
        <taxon>Anura</taxon>
        <taxon>Neobatrachia</taxon>
        <taxon>Hyloidea</taxon>
        <taxon>Leptodactylidae</taxon>
        <taxon>Leiuperinae</taxon>
        <taxon>Engystomops</taxon>
    </lineage>
</organism>
<proteinExistence type="inferred from homology"/>
<dbReference type="SMART" id="SM00247">
    <property type="entry name" value="XTALbg"/>
    <property type="match status" value="2"/>
</dbReference>